<keyword evidence="3" id="KW-0732">Signal</keyword>
<organism evidence="5 6">
    <name type="scientific">Saccharophagus degradans</name>
    <dbReference type="NCBI Taxonomy" id="86304"/>
    <lineage>
        <taxon>Bacteria</taxon>
        <taxon>Pseudomonadati</taxon>
        <taxon>Pseudomonadota</taxon>
        <taxon>Gammaproteobacteria</taxon>
        <taxon>Cellvibrionales</taxon>
        <taxon>Cellvibrionaceae</taxon>
        <taxon>Saccharophagus</taxon>
    </lineage>
</organism>
<feature type="signal peptide" evidence="3">
    <location>
        <begin position="1"/>
        <end position="21"/>
    </location>
</feature>
<evidence type="ECO:0000256" key="2">
    <source>
        <dbReference type="ARBA" id="ARBA00022801"/>
    </source>
</evidence>
<proteinExistence type="inferred from homology"/>
<dbReference type="EMBL" id="JAUOPB010000002">
    <property type="protein sequence ID" value="MDO6421536.1"/>
    <property type="molecule type" value="Genomic_DNA"/>
</dbReference>
<dbReference type="CDD" id="cd01821">
    <property type="entry name" value="Rhamnogalacturan_acetylesterase_like"/>
    <property type="match status" value="1"/>
</dbReference>
<name>A0AAW7X194_9GAMM</name>
<dbReference type="PANTHER" id="PTHR43695:SF1">
    <property type="entry name" value="RHAMNOGALACTURONAN ACETYLESTERASE"/>
    <property type="match status" value="1"/>
</dbReference>
<dbReference type="Gene3D" id="3.40.50.1110">
    <property type="entry name" value="SGNH hydrolase"/>
    <property type="match status" value="1"/>
</dbReference>
<evidence type="ECO:0000256" key="3">
    <source>
        <dbReference type="SAM" id="SignalP"/>
    </source>
</evidence>
<dbReference type="Pfam" id="PF13472">
    <property type="entry name" value="Lipase_GDSL_2"/>
    <property type="match status" value="1"/>
</dbReference>
<dbReference type="PANTHER" id="PTHR43695">
    <property type="entry name" value="PUTATIVE (AFU_ORTHOLOGUE AFUA_2G17250)-RELATED"/>
    <property type="match status" value="1"/>
</dbReference>
<feature type="domain" description="SGNH hydrolase-type esterase" evidence="4">
    <location>
        <begin position="41"/>
        <end position="217"/>
    </location>
</feature>
<sequence>MPAIRPYLRLIALVTALLGLAACTTPSNVSVPAVTTVHMAGDSTMSIKDVKDYPETGWGVPFATFFDESIQVVNHAKNGRSTRTFIEEGRWQVIMDALKPGDVVFIQFGHNDESVSKKDRYTTPEQYSNNLKRFINDVRAKQADPILLSPITRRYFNEDGTIKHTHPYADLSRKVAASEEVVFLDMEIITREYFQKLGDKDSALRFMHIPADTHPNYPNGVRDDTHLNNMGAREVAQLVLAELKKQQHPLVKRLRTADPKHLKLSY</sequence>
<gene>
    <name evidence="5" type="ORF">Q4521_03535</name>
</gene>
<evidence type="ECO:0000256" key="1">
    <source>
        <dbReference type="ARBA" id="ARBA00008668"/>
    </source>
</evidence>
<comment type="caution">
    <text evidence="5">The sequence shown here is derived from an EMBL/GenBank/DDBJ whole genome shotgun (WGS) entry which is preliminary data.</text>
</comment>
<dbReference type="InterPro" id="IPR036514">
    <property type="entry name" value="SGNH_hydro_sf"/>
</dbReference>
<comment type="similarity">
    <text evidence="1">Belongs to the 'GDSL' lipolytic enzyme family.</text>
</comment>
<evidence type="ECO:0000313" key="5">
    <source>
        <dbReference type="EMBL" id="MDO6421536.1"/>
    </source>
</evidence>
<keyword evidence="2" id="KW-0378">Hydrolase</keyword>
<dbReference type="SUPFAM" id="SSF52266">
    <property type="entry name" value="SGNH hydrolase"/>
    <property type="match status" value="1"/>
</dbReference>
<dbReference type="InterPro" id="IPR037459">
    <property type="entry name" value="RhgT-like"/>
</dbReference>
<protein>
    <submittedName>
        <fullName evidence="5">Rhamnogalacturonan acetylesterase</fullName>
    </submittedName>
</protein>
<dbReference type="AlphaFoldDB" id="A0AAW7X194"/>
<evidence type="ECO:0000313" key="6">
    <source>
        <dbReference type="Proteomes" id="UP001169760"/>
    </source>
</evidence>
<accession>A0AAW7X194</accession>
<dbReference type="GO" id="GO:0016788">
    <property type="term" value="F:hydrolase activity, acting on ester bonds"/>
    <property type="evidence" value="ECO:0007669"/>
    <property type="project" value="UniProtKB-ARBA"/>
</dbReference>
<feature type="chain" id="PRO_5043386948" evidence="3">
    <location>
        <begin position="22"/>
        <end position="266"/>
    </location>
</feature>
<evidence type="ECO:0000259" key="4">
    <source>
        <dbReference type="Pfam" id="PF13472"/>
    </source>
</evidence>
<dbReference type="PROSITE" id="PS51257">
    <property type="entry name" value="PROKAR_LIPOPROTEIN"/>
    <property type="match status" value="1"/>
</dbReference>
<dbReference type="RefSeq" id="WP_303491019.1">
    <property type="nucleotide sequence ID" value="NZ_JAUOPB010000002.1"/>
</dbReference>
<reference evidence="5" key="1">
    <citation type="submission" date="2023-07" db="EMBL/GenBank/DDBJ databases">
        <title>Genome content predicts the carbon catabolic preferences of heterotrophic bacteria.</title>
        <authorList>
            <person name="Gralka M."/>
        </authorList>
    </citation>
    <scope>NUCLEOTIDE SEQUENCE</scope>
    <source>
        <strain evidence="5">I3M17_2</strain>
    </source>
</reference>
<dbReference type="InterPro" id="IPR013830">
    <property type="entry name" value="SGNH_hydro"/>
</dbReference>
<dbReference type="Proteomes" id="UP001169760">
    <property type="component" value="Unassembled WGS sequence"/>
</dbReference>